<gene>
    <name evidence="5" type="ORF">CRV07_13770</name>
</gene>
<keyword evidence="6" id="KW-1185">Reference proteome</keyword>
<dbReference type="Gene3D" id="1.25.40.1040">
    <property type="match status" value="1"/>
</dbReference>
<name>A0A4Q1AI46_9BACT</name>
<dbReference type="AlphaFoldDB" id="A0A4Q1AI46"/>
<dbReference type="Proteomes" id="UP000289758">
    <property type="component" value="Unassembled WGS sequence"/>
</dbReference>
<reference evidence="5 6" key="1">
    <citation type="submission" date="2017-10" db="EMBL/GenBank/DDBJ databases">
        <title>Genomics of the genus Arcobacter.</title>
        <authorList>
            <person name="Perez-Cataluna A."/>
            <person name="Figueras M.J."/>
        </authorList>
    </citation>
    <scope>NUCLEOTIDE SEQUENCE [LARGE SCALE GENOMIC DNA]</scope>
    <source>
        <strain evidence="5 6">CECT 8441</strain>
    </source>
</reference>
<dbReference type="EMBL" id="PDKK01000016">
    <property type="protein sequence ID" value="RXK02408.1"/>
    <property type="molecule type" value="Genomic_DNA"/>
</dbReference>
<keyword evidence="1" id="KW-0802">TPR repeat</keyword>
<feature type="region of interest" description="Disordered" evidence="3">
    <location>
        <begin position="272"/>
        <end position="297"/>
    </location>
</feature>
<feature type="compositionally biased region" description="Polar residues" evidence="3">
    <location>
        <begin position="288"/>
        <end position="297"/>
    </location>
</feature>
<feature type="repeat" description="TPR" evidence="1">
    <location>
        <begin position="50"/>
        <end position="83"/>
    </location>
</feature>
<dbReference type="PROSITE" id="PS50005">
    <property type="entry name" value="TPR"/>
    <property type="match status" value="1"/>
</dbReference>
<protein>
    <recommendedName>
        <fullName evidence="4">Type II/III secretion system secretin-like domain-containing protein</fullName>
    </recommendedName>
</protein>
<feature type="domain" description="Type II/III secretion system secretin-like" evidence="4">
    <location>
        <begin position="378"/>
        <end position="533"/>
    </location>
</feature>
<accession>A0A4Q1AI46</accession>
<sequence>MGFYRKRDILGLAFFIFVLGGCSAQNSSFVEPPNMKVANLLNDIPQKDRITYVIKEGIKNIENGKYQNATKLFNEGLRLSPDNANLHFLNGLSYHLQSLNGNSKMLDLAQTGYTTSLMLDDTNYWASYFLGNIYFKKKEYRKAQNEFAHGLLFEDKNPYLLRGLAVASYYCNDIALNSWASQRAYEVDPENLASLRNLLFSQAASGKNEIAKATLQLFNKVLNEKYKDKDEYMRKLSFDLVSNRVNDWKNYYALADNYPIFDNDDTSTTVSQDFDDSSSLSSENSLNTIEQKQSDNTTTVTVNKNLPKMTLVDVAIIQTNEVKSQSKGINLLDGLKTTLSGTMYSRIKTTGTGGSSMEIYSPEFSFMNLEYNFNIFNDDNNKAEILARPSLLAVENKPSKFYSGSTLHVQLSSSNADGSMEDVPVGLNLNIIPRFLGDDTLEISVEAKRAFLESLSENVGFTAFSQTSQTSVEATAVLKFDETLILSGLTESTSDDSESGVPILQDIPGVQYLFSRSEKSETRKSILILLTPRKPRYYNEILSHEQAIELEEESDKKETYYTKILINKEKITVSNSDAILSHLGESKLFSQFRTGDLKLDDWNNDDTFEGSVKRVLGFLYY</sequence>
<dbReference type="InterPro" id="IPR050810">
    <property type="entry name" value="Bact_Secretion_Sys_Channel"/>
</dbReference>
<dbReference type="PANTHER" id="PTHR30332:SF17">
    <property type="entry name" value="TYPE IV PILIATION SYSTEM PROTEIN DR_0774-RELATED"/>
    <property type="match status" value="1"/>
</dbReference>
<evidence type="ECO:0000259" key="4">
    <source>
        <dbReference type="Pfam" id="PF00263"/>
    </source>
</evidence>
<dbReference type="InterPro" id="IPR011990">
    <property type="entry name" value="TPR-like_helical_dom_sf"/>
</dbReference>
<evidence type="ECO:0000256" key="2">
    <source>
        <dbReference type="RuleBase" id="RU004003"/>
    </source>
</evidence>
<dbReference type="PROSITE" id="PS51257">
    <property type="entry name" value="PROKAR_LIPOPROTEIN"/>
    <property type="match status" value="1"/>
</dbReference>
<dbReference type="SUPFAM" id="SSF48452">
    <property type="entry name" value="TPR-like"/>
    <property type="match status" value="1"/>
</dbReference>
<dbReference type="RefSeq" id="WP_129088188.1">
    <property type="nucleotide sequence ID" value="NZ_CP053836.1"/>
</dbReference>
<dbReference type="Pfam" id="PF00263">
    <property type="entry name" value="Secretin"/>
    <property type="match status" value="1"/>
</dbReference>
<comment type="similarity">
    <text evidence="2">Belongs to the bacterial secretin family.</text>
</comment>
<dbReference type="InterPro" id="IPR019734">
    <property type="entry name" value="TPR_rpt"/>
</dbReference>
<feature type="compositionally biased region" description="Low complexity" evidence="3">
    <location>
        <begin position="277"/>
        <end position="287"/>
    </location>
</feature>
<dbReference type="OrthoDB" id="9775455at2"/>
<dbReference type="GO" id="GO:0015627">
    <property type="term" value="C:type II protein secretion system complex"/>
    <property type="evidence" value="ECO:0007669"/>
    <property type="project" value="TreeGrafter"/>
</dbReference>
<dbReference type="InterPro" id="IPR004846">
    <property type="entry name" value="T2SS/T3SS_dom"/>
</dbReference>
<evidence type="ECO:0000256" key="1">
    <source>
        <dbReference type="PROSITE-ProRule" id="PRU00339"/>
    </source>
</evidence>
<evidence type="ECO:0000313" key="5">
    <source>
        <dbReference type="EMBL" id="RXK02408.1"/>
    </source>
</evidence>
<evidence type="ECO:0000313" key="6">
    <source>
        <dbReference type="Proteomes" id="UP000289758"/>
    </source>
</evidence>
<dbReference type="GO" id="GO:0009306">
    <property type="term" value="P:protein secretion"/>
    <property type="evidence" value="ECO:0007669"/>
    <property type="project" value="InterPro"/>
</dbReference>
<evidence type="ECO:0000256" key="3">
    <source>
        <dbReference type="SAM" id="MobiDB-lite"/>
    </source>
</evidence>
<organism evidence="5 6">
    <name type="scientific">Halarcobacter ebronensis</name>
    <dbReference type="NCBI Taxonomy" id="1462615"/>
    <lineage>
        <taxon>Bacteria</taxon>
        <taxon>Pseudomonadati</taxon>
        <taxon>Campylobacterota</taxon>
        <taxon>Epsilonproteobacteria</taxon>
        <taxon>Campylobacterales</taxon>
        <taxon>Arcobacteraceae</taxon>
        <taxon>Halarcobacter</taxon>
    </lineage>
</organism>
<dbReference type="PANTHER" id="PTHR30332">
    <property type="entry name" value="PROBABLE GENERAL SECRETION PATHWAY PROTEIN D"/>
    <property type="match status" value="1"/>
</dbReference>
<comment type="caution">
    <text evidence="5">The sequence shown here is derived from an EMBL/GenBank/DDBJ whole genome shotgun (WGS) entry which is preliminary data.</text>
</comment>
<proteinExistence type="inferred from homology"/>